<keyword evidence="9 14" id="KW-0406">Ion transport</keyword>
<organism evidence="15 16">
    <name type="scientific">Veillonella criceti</name>
    <dbReference type="NCBI Taxonomy" id="103891"/>
    <lineage>
        <taxon>Bacteria</taxon>
        <taxon>Bacillati</taxon>
        <taxon>Bacillota</taxon>
        <taxon>Negativicutes</taxon>
        <taxon>Veillonellales</taxon>
        <taxon>Veillonellaceae</taxon>
        <taxon>Veillonella</taxon>
    </lineage>
</organism>
<dbReference type="EMBL" id="UHIO01000001">
    <property type="protein sequence ID" value="SUP44846.1"/>
    <property type="molecule type" value="Genomic_DNA"/>
</dbReference>
<accession>A0A380NN28</accession>
<protein>
    <recommendedName>
        <fullName evidence="14">Sodium/proline symporter</fullName>
    </recommendedName>
    <alternativeName>
        <fullName evidence="14">Proline permease</fullName>
    </alternativeName>
</protein>
<evidence type="ECO:0000313" key="16">
    <source>
        <dbReference type="Proteomes" id="UP000255367"/>
    </source>
</evidence>
<feature type="transmembrane region" description="Helical" evidence="14">
    <location>
        <begin position="163"/>
        <end position="183"/>
    </location>
</feature>
<evidence type="ECO:0000256" key="10">
    <source>
        <dbReference type="ARBA" id="ARBA00023136"/>
    </source>
</evidence>
<dbReference type="InterPro" id="IPR011851">
    <property type="entry name" value="Na/Pro_symporter"/>
</dbReference>
<evidence type="ECO:0000256" key="13">
    <source>
        <dbReference type="RuleBase" id="RU362091"/>
    </source>
</evidence>
<dbReference type="InterPro" id="IPR050277">
    <property type="entry name" value="Sodium:Solute_Symporter"/>
</dbReference>
<dbReference type="OrthoDB" id="9810181at2"/>
<evidence type="ECO:0000256" key="6">
    <source>
        <dbReference type="ARBA" id="ARBA00022847"/>
    </source>
</evidence>
<evidence type="ECO:0000256" key="9">
    <source>
        <dbReference type="ARBA" id="ARBA00023065"/>
    </source>
</evidence>
<dbReference type="InterPro" id="IPR038377">
    <property type="entry name" value="Na/Glc_symporter_sf"/>
</dbReference>
<comment type="catalytic activity">
    <reaction evidence="12">
        <text>L-proline(in) + Na(+)(in) = L-proline(out) + Na(+)(out)</text>
        <dbReference type="Rhea" id="RHEA:28967"/>
        <dbReference type="ChEBI" id="CHEBI:29101"/>
        <dbReference type="ChEBI" id="CHEBI:60039"/>
    </reaction>
</comment>
<evidence type="ECO:0000256" key="1">
    <source>
        <dbReference type="ARBA" id="ARBA00004651"/>
    </source>
</evidence>
<feature type="transmembrane region" description="Helical" evidence="14">
    <location>
        <begin position="371"/>
        <end position="391"/>
    </location>
</feature>
<feature type="transmembrane region" description="Helical" evidence="14">
    <location>
        <begin position="450"/>
        <end position="472"/>
    </location>
</feature>
<dbReference type="NCBIfam" id="TIGR00813">
    <property type="entry name" value="sss"/>
    <property type="match status" value="1"/>
</dbReference>
<comment type="subcellular location">
    <subcellularLocation>
        <location evidence="1 14">Cell membrane</location>
        <topology evidence="1 14">Multi-pass membrane protein</topology>
    </subcellularLocation>
</comment>
<dbReference type="CDD" id="cd11475">
    <property type="entry name" value="SLC5sbd_PutP"/>
    <property type="match status" value="1"/>
</dbReference>
<dbReference type="PROSITE" id="PS50283">
    <property type="entry name" value="NA_SOLUT_SYMP_3"/>
    <property type="match status" value="1"/>
</dbReference>
<evidence type="ECO:0000256" key="4">
    <source>
        <dbReference type="ARBA" id="ARBA00022475"/>
    </source>
</evidence>
<evidence type="ECO:0000256" key="5">
    <source>
        <dbReference type="ARBA" id="ARBA00022692"/>
    </source>
</evidence>
<evidence type="ECO:0000256" key="12">
    <source>
        <dbReference type="ARBA" id="ARBA00033708"/>
    </source>
</evidence>
<dbReference type="InterPro" id="IPR001734">
    <property type="entry name" value="Na/solute_symporter"/>
</dbReference>
<evidence type="ECO:0000256" key="2">
    <source>
        <dbReference type="ARBA" id="ARBA00006434"/>
    </source>
</evidence>
<evidence type="ECO:0000256" key="14">
    <source>
        <dbReference type="RuleBase" id="RU366012"/>
    </source>
</evidence>
<dbReference type="AlphaFoldDB" id="A0A380NN28"/>
<keyword evidence="14" id="KW-0029">Amino-acid transport</keyword>
<comment type="similarity">
    <text evidence="2 13">Belongs to the sodium:solute symporter (SSF) (TC 2.A.21) family.</text>
</comment>
<dbReference type="NCBIfam" id="TIGR02121">
    <property type="entry name" value="Na_Pro_sym"/>
    <property type="match status" value="1"/>
</dbReference>
<evidence type="ECO:0000313" key="15">
    <source>
        <dbReference type="EMBL" id="SUP44846.1"/>
    </source>
</evidence>
<keyword evidence="16" id="KW-1185">Reference proteome</keyword>
<dbReference type="GO" id="GO:0031402">
    <property type="term" value="F:sodium ion binding"/>
    <property type="evidence" value="ECO:0007669"/>
    <property type="project" value="UniProtKB-UniRule"/>
</dbReference>
<dbReference type="GO" id="GO:0015824">
    <property type="term" value="P:proline transport"/>
    <property type="evidence" value="ECO:0007669"/>
    <property type="project" value="UniProtKB-UniRule"/>
</dbReference>
<gene>
    <name evidence="15" type="primary">putP</name>
    <name evidence="15" type="ORF">NCTC12020_01860</name>
</gene>
<feature type="transmembrane region" description="Helical" evidence="14">
    <location>
        <begin position="67"/>
        <end position="90"/>
    </location>
</feature>
<feature type="transmembrane region" description="Helical" evidence="14">
    <location>
        <begin position="275"/>
        <end position="301"/>
    </location>
</feature>
<dbReference type="PANTHER" id="PTHR48086:SF3">
    <property type="entry name" value="SODIUM_PROLINE SYMPORTER"/>
    <property type="match status" value="1"/>
</dbReference>
<feature type="transmembrane region" description="Helical" evidence="14">
    <location>
        <begin position="236"/>
        <end position="254"/>
    </location>
</feature>
<keyword evidence="4 14" id="KW-1003">Cell membrane</keyword>
<name>A0A380NN28_9FIRM</name>
<reference evidence="15 16" key="1">
    <citation type="submission" date="2018-06" db="EMBL/GenBank/DDBJ databases">
        <authorList>
            <consortium name="Pathogen Informatics"/>
            <person name="Doyle S."/>
        </authorList>
    </citation>
    <scope>NUCLEOTIDE SEQUENCE [LARGE SCALE GENOMIC DNA]</scope>
    <source>
        <strain evidence="15 16">NCTC12020</strain>
    </source>
</reference>
<feature type="transmembrane region" description="Helical" evidence="14">
    <location>
        <begin position="195"/>
        <end position="216"/>
    </location>
</feature>
<keyword evidence="7 14" id="KW-1133">Transmembrane helix</keyword>
<feature type="transmembrane region" description="Helical" evidence="14">
    <location>
        <begin position="7"/>
        <end position="26"/>
    </location>
</feature>
<proteinExistence type="inferred from homology"/>
<keyword evidence="11 14" id="KW-0739">Sodium transport</keyword>
<dbReference type="PROSITE" id="PS00456">
    <property type="entry name" value="NA_SOLUT_SYMP_1"/>
    <property type="match status" value="1"/>
</dbReference>
<evidence type="ECO:0000256" key="7">
    <source>
        <dbReference type="ARBA" id="ARBA00022989"/>
    </source>
</evidence>
<comment type="function">
    <text evidence="14">Catalyzes the sodium-dependent uptake of extracellular L-proline.</text>
</comment>
<dbReference type="InterPro" id="IPR018212">
    <property type="entry name" value="Na/solute_symporter_CS"/>
</dbReference>
<keyword evidence="5 14" id="KW-0812">Transmembrane</keyword>
<sequence>MHTQISIIIAFALYLGLMMYIGIYYYRKSRNLSDYILGGRKLGPWLTSMSAEASDMSGWMLMGLPGFAYSTGISAIWIALGLAGGTWLNWAFVSKRLRNHTEVANNSLTIPDYLKNRFRDTSRILPIVSAIFIIIFFLIYTSSGFVAGGKLFTTIFGLDYTTSLLITAGVVIFYTFLGGFLAVSWTDLIQGTMMFFAILIIPITATIMMNGPINTAHLIATEFPQGLSIWGPESDTYTLAIGIISSLAWGLGYFGQPHILVRFMAISDARELKKATNIAMVWVIISLVAAVIVGLVGKVYLTTPLEGADVEKVFLVMNEQLFPPFVAGLIWSAVLAAIMSTASGQLLVTASSVSQDLYKNIVGHRTSDQELVLISRITVLIISAIALCLALDPNSYILTMVAYAWAGFGAAFGPAILLSLFWRRMTLKGCVAGVIVGGLTVLIWKQFAWFGLYEIVPGFILSSLAIYVVSLLDNPPSKEITDEFDEAQQLHIL</sequence>
<dbReference type="GO" id="GO:0005298">
    <property type="term" value="F:proline:sodium symporter activity"/>
    <property type="evidence" value="ECO:0007669"/>
    <property type="project" value="UniProtKB-UniRule"/>
</dbReference>
<keyword evidence="3 14" id="KW-0813">Transport</keyword>
<evidence type="ECO:0000256" key="8">
    <source>
        <dbReference type="ARBA" id="ARBA00023053"/>
    </source>
</evidence>
<dbReference type="PANTHER" id="PTHR48086">
    <property type="entry name" value="SODIUM/PROLINE SYMPORTER-RELATED"/>
    <property type="match status" value="1"/>
</dbReference>
<dbReference type="RefSeq" id="WP_115310937.1">
    <property type="nucleotide sequence ID" value="NZ_UHIO01000001.1"/>
</dbReference>
<feature type="transmembrane region" description="Helical" evidence="14">
    <location>
        <begin position="425"/>
        <end position="444"/>
    </location>
</feature>
<keyword evidence="8 14" id="KW-0915">Sodium</keyword>
<keyword evidence="6 14" id="KW-0769">Symport</keyword>
<evidence type="ECO:0000256" key="11">
    <source>
        <dbReference type="ARBA" id="ARBA00023201"/>
    </source>
</evidence>
<dbReference type="Pfam" id="PF00474">
    <property type="entry name" value="SSF"/>
    <property type="match status" value="1"/>
</dbReference>
<feature type="transmembrane region" description="Helical" evidence="14">
    <location>
        <begin position="397"/>
        <end position="418"/>
    </location>
</feature>
<dbReference type="Gene3D" id="1.20.1730.10">
    <property type="entry name" value="Sodium/glucose cotransporter"/>
    <property type="match status" value="1"/>
</dbReference>
<keyword evidence="10 14" id="KW-0472">Membrane</keyword>
<evidence type="ECO:0000256" key="3">
    <source>
        <dbReference type="ARBA" id="ARBA00022448"/>
    </source>
</evidence>
<feature type="transmembrane region" description="Helical" evidence="14">
    <location>
        <begin position="321"/>
        <end position="350"/>
    </location>
</feature>
<dbReference type="GO" id="GO:0005886">
    <property type="term" value="C:plasma membrane"/>
    <property type="evidence" value="ECO:0007669"/>
    <property type="project" value="UniProtKB-SubCell"/>
</dbReference>
<dbReference type="Proteomes" id="UP000255367">
    <property type="component" value="Unassembled WGS sequence"/>
</dbReference>
<feature type="transmembrane region" description="Helical" evidence="14">
    <location>
        <begin position="124"/>
        <end position="143"/>
    </location>
</feature>